<dbReference type="OrthoDB" id="9786141at2"/>
<evidence type="ECO:0000256" key="1">
    <source>
        <dbReference type="ARBA" id="ARBA00005582"/>
    </source>
</evidence>
<evidence type="ECO:0000313" key="5">
    <source>
        <dbReference type="EMBL" id="OCS85582.1"/>
    </source>
</evidence>
<keyword evidence="2 3" id="KW-0378">Hydrolase</keyword>
<evidence type="ECO:0000313" key="6">
    <source>
        <dbReference type="Proteomes" id="UP000093199"/>
    </source>
</evidence>
<comment type="caution">
    <text evidence="5">The sequence shown here is derived from an EMBL/GenBank/DDBJ whole genome shotgun (WGS) entry which is preliminary data.</text>
</comment>
<proteinExistence type="inferred from homology"/>
<dbReference type="InterPro" id="IPR015797">
    <property type="entry name" value="NUDIX_hydrolase-like_dom_sf"/>
</dbReference>
<dbReference type="EMBL" id="MASJ01000012">
    <property type="protein sequence ID" value="OCS85582.1"/>
    <property type="molecule type" value="Genomic_DNA"/>
</dbReference>
<evidence type="ECO:0000259" key="4">
    <source>
        <dbReference type="PROSITE" id="PS51462"/>
    </source>
</evidence>
<sequence length="163" mass="18062">MKKERGKVWLGVGTIVTNTKGEWLVVKKTYGGLKGVWSIPAGFVDAGETLDTAAKREVKEETGIDCQIEGVYGIRSGVLQDDISDNMVVFLASANDEQQVICIQEREIQEACWIHPTALVDDPVSSFMIRAFATEGNLQELLKARETITADPIFGYTEYKVFL</sequence>
<dbReference type="PROSITE" id="PS00893">
    <property type="entry name" value="NUDIX_BOX"/>
    <property type="match status" value="1"/>
</dbReference>
<accession>A0A1C0YEH1</accession>
<evidence type="ECO:0000256" key="2">
    <source>
        <dbReference type="ARBA" id="ARBA00022801"/>
    </source>
</evidence>
<keyword evidence="6" id="KW-1185">Reference proteome</keyword>
<protein>
    <submittedName>
        <fullName evidence="5">NUDIX hydrolase</fullName>
    </submittedName>
</protein>
<dbReference type="SUPFAM" id="SSF55811">
    <property type="entry name" value="Nudix"/>
    <property type="match status" value="1"/>
</dbReference>
<comment type="similarity">
    <text evidence="1 3">Belongs to the Nudix hydrolase family.</text>
</comment>
<reference evidence="5 6" key="1">
    <citation type="submission" date="2016-07" db="EMBL/GenBank/DDBJ databases">
        <title>Caryophanon tenue genome sequencing.</title>
        <authorList>
            <person name="Verma A."/>
            <person name="Pal Y."/>
            <person name="Krishnamurthi S."/>
        </authorList>
    </citation>
    <scope>NUCLEOTIDE SEQUENCE [LARGE SCALE GENOMIC DNA]</scope>
    <source>
        <strain evidence="5 6">DSM 14152</strain>
    </source>
</reference>
<dbReference type="Pfam" id="PF00293">
    <property type="entry name" value="NUDIX"/>
    <property type="match status" value="1"/>
</dbReference>
<dbReference type="PANTHER" id="PTHR43736">
    <property type="entry name" value="ADP-RIBOSE PYROPHOSPHATASE"/>
    <property type="match status" value="1"/>
</dbReference>
<feature type="domain" description="Nudix hydrolase" evidence="4">
    <location>
        <begin position="7"/>
        <end position="136"/>
    </location>
</feature>
<dbReference type="Gene3D" id="3.90.79.10">
    <property type="entry name" value="Nucleoside Triphosphate Pyrophosphohydrolase"/>
    <property type="match status" value="1"/>
</dbReference>
<organism evidence="5 6">
    <name type="scientific">Caryophanon tenue</name>
    <dbReference type="NCBI Taxonomy" id="33978"/>
    <lineage>
        <taxon>Bacteria</taxon>
        <taxon>Bacillati</taxon>
        <taxon>Bacillota</taxon>
        <taxon>Bacilli</taxon>
        <taxon>Bacillales</taxon>
        <taxon>Caryophanaceae</taxon>
        <taxon>Caryophanon</taxon>
    </lineage>
</organism>
<dbReference type="STRING" id="33978.A6M13_02680"/>
<gene>
    <name evidence="5" type="ORF">A6M13_02680</name>
</gene>
<dbReference type="InterPro" id="IPR020476">
    <property type="entry name" value="Nudix_hydrolase"/>
</dbReference>
<dbReference type="InterPro" id="IPR000086">
    <property type="entry name" value="NUDIX_hydrolase_dom"/>
</dbReference>
<evidence type="ECO:0000256" key="3">
    <source>
        <dbReference type="RuleBase" id="RU003476"/>
    </source>
</evidence>
<name>A0A1C0YEH1_9BACL</name>
<dbReference type="RefSeq" id="WP_066544721.1">
    <property type="nucleotide sequence ID" value="NZ_MASJ01000012.1"/>
</dbReference>
<dbReference type="Proteomes" id="UP000093199">
    <property type="component" value="Unassembled WGS sequence"/>
</dbReference>
<dbReference type="InterPro" id="IPR020084">
    <property type="entry name" value="NUDIX_hydrolase_CS"/>
</dbReference>
<dbReference type="AlphaFoldDB" id="A0A1C0YEH1"/>
<dbReference type="GO" id="GO:0016787">
    <property type="term" value="F:hydrolase activity"/>
    <property type="evidence" value="ECO:0007669"/>
    <property type="project" value="UniProtKB-KW"/>
</dbReference>
<dbReference type="PRINTS" id="PR00502">
    <property type="entry name" value="NUDIXFAMILY"/>
</dbReference>
<dbReference type="PANTHER" id="PTHR43736:SF1">
    <property type="entry name" value="DIHYDRONEOPTERIN TRIPHOSPHATE DIPHOSPHATASE"/>
    <property type="match status" value="1"/>
</dbReference>
<dbReference type="PROSITE" id="PS51462">
    <property type="entry name" value="NUDIX"/>
    <property type="match status" value="1"/>
</dbReference>